<evidence type="ECO:0000313" key="10">
    <source>
        <dbReference type="EMBL" id="KAJ3479037.1"/>
    </source>
</evidence>
<dbReference type="GO" id="GO:0097363">
    <property type="term" value="F:protein O-acetylglucosaminyltransferase activity"/>
    <property type="evidence" value="ECO:0007669"/>
    <property type="project" value="TreeGrafter"/>
</dbReference>
<evidence type="ECO:0000256" key="5">
    <source>
        <dbReference type="ARBA" id="ARBA00022989"/>
    </source>
</evidence>
<keyword evidence="8" id="KW-0732">Signal</keyword>
<dbReference type="Proteomes" id="UP001212997">
    <property type="component" value="Unassembled WGS sequence"/>
</dbReference>
<dbReference type="InterPro" id="IPR007657">
    <property type="entry name" value="Glycosyltransferase_61"/>
</dbReference>
<keyword evidence="2" id="KW-0328">Glycosyltransferase</keyword>
<keyword evidence="3" id="KW-0808">Transferase</keyword>
<organism evidence="10 11">
    <name type="scientific">Meripilus lineatus</name>
    <dbReference type="NCBI Taxonomy" id="2056292"/>
    <lineage>
        <taxon>Eukaryota</taxon>
        <taxon>Fungi</taxon>
        <taxon>Dikarya</taxon>
        <taxon>Basidiomycota</taxon>
        <taxon>Agaricomycotina</taxon>
        <taxon>Agaricomycetes</taxon>
        <taxon>Polyporales</taxon>
        <taxon>Meripilaceae</taxon>
        <taxon>Meripilus</taxon>
    </lineage>
</organism>
<accession>A0AAD5UVL6</accession>
<evidence type="ECO:0000259" key="9">
    <source>
        <dbReference type="Pfam" id="PF04577"/>
    </source>
</evidence>
<protein>
    <recommendedName>
        <fullName evidence="9">Glycosyltransferase 61 catalytic domain-containing protein</fullName>
    </recommendedName>
</protein>
<keyword evidence="4" id="KW-0812">Transmembrane</keyword>
<evidence type="ECO:0000256" key="1">
    <source>
        <dbReference type="ARBA" id="ARBA00004167"/>
    </source>
</evidence>
<feature type="signal peptide" evidence="8">
    <location>
        <begin position="1"/>
        <end position="29"/>
    </location>
</feature>
<evidence type="ECO:0000256" key="2">
    <source>
        <dbReference type="ARBA" id="ARBA00022676"/>
    </source>
</evidence>
<dbReference type="AlphaFoldDB" id="A0AAD5UVL6"/>
<keyword evidence="7" id="KW-0325">Glycoprotein</keyword>
<evidence type="ECO:0000256" key="8">
    <source>
        <dbReference type="SAM" id="SignalP"/>
    </source>
</evidence>
<dbReference type="PANTHER" id="PTHR20961">
    <property type="entry name" value="GLYCOSYLTRANSFERASE"/>
    <property type="match status" value="1"/>
</dbReference>
<sequence>MPPFLPTAREITLLTFLLVSLLYISSTFKSNNLTVSEIVKLRANAFTGSVLGGGYGRDDDTEKKPVTFESQYSLQTLNKPMYWGMGQVPQTQILAHVPDRSLLTSTGCLIKNGPVEEAKRVPGDKEMRIIDPDEARRLFGTSAERLDGVSWFVNDHKQFITHYYHWSAELFFGLWRTYSSLDPSMPPSGETSLPAPRRLIFTRLDSDNWRDYAAMNQWVLYSAFPSITLEFMNDWIERSSMGRPFVFDRVVFADRSAAMHGHNFLRTQRTAANAFALPGSVNWWMPIRNSVVGFSGLGDNEGRAEVAGVSSTPVITYISRQDWGRRMLIPEQHEKLVEELYKLRDTYGYEVNVVSMDKMSRKEQLQLAGRTTIMMGVHGNGLTSLLWMRPTPRSTVMEFFFPGGFAHDYEYTTRALGMVHYGFWGDSAFTRPDVPPVAYPEGFQGNSIPIDGALVAKICHERLILSEEADD</sequence>
<evidence type="ECO:0000256" key="7">
    <source>
        <dbReference type="ARBA" id="ARBA00023180"/>
    </source>
</evidence>
<evidence type="ECO:0000256" key="3">
    <source>
        <dbReference type="ARBA" id="ARBA00022679"/>
    </source>
</evidence>
<comment type="subcellular location">
    <subcellularLocation>
        <location evidence="1">Membrane</location>
        <topology evidence="1">Single-pass membrane protein</topology>
    </subcellularLocation>
</comment>
<keyword evidence="11" id="KW-1185">Reference proteome</keyword>
<feature type="chain" id="PRO_5042046927" description="Glycosyltransferase 61 catalytic domain-containing protein" evidence="8">
    <location>
        <begin position="30"/>
        <end position="471"/>
    </location>
</feature>
<feature type="domain" description="Glycosyltransferase 61 catalytic" evidence="9">
    <location>
        <begin position="163"/>
        <end position="391"/>
    </location>
</feature>
<name>A0AAD5UVL6_9APHY</name>
<reference evidence="10" key="1">
    <citation type="submission" date="2022-07" db="EMBL/GenBank/DDBJ databases">
        <title>Genome Sequence of Physisporinus lineatus.</title>
        <authorList>
            <person name="Buettner E."/>
        </authorList>
    </citation>
    <scope>NUCLEOTIDE SEQUENCE</scope>
    <source>
        <strain evidence="10">VT162</strain>
    </source>
</reference>
<evidence type="ECO:0000313" key="11">
    <source>
        <dbReference type="Proteomes" id="UP001212997"/>
    </source>
</evidence>
<keyword evidence="6" id="KW-0472">Membrane</keyword>
<dbReference type="InterPro" id="IPR049625">
    <property type="entry name" value="Glyco_transf_61_cat"/>
</dbReference>
<dbReference type="EMBL" id="JANAWD010000467">
    <property type="protein sequence ID" value="KAJ3479037.1"/>
    <property type="molecule type" value="Genomic_DNA"/>
</dbReference>
<dbReference type="PANTHER" id="PTHR20961:SF38">
    <property type="entry name" value="PROTEIN O-LINKED-MANNOSE BETA-1,4-N-ACETYLGLUCOSAMINYLTRANSFERASE 2"/>
    <property type="match status" value="1"/>
</dbReference>
<evidence type="ECO:0000256" key="6">
    <source>
        <dbReference type="ARBA" id="ARBA00023136"/>
    </source>
</evidence>
<dbReference type="Pfam" id="PF04577">
    <property type="entry name" value="Glyco_transf_61"/>
    <property type="match status" value="1"/>
</dbReference>
<dbReference type="GO" id="GO:0016020">
    <property type="term" value="C:membrane"/>
    <property type="evidence" value="ECO:0007669"/>
    <property type="project" value="UniProtKB-SubCell"/>
</dbReference>
<comment type="caution">
    <text evidence="10">The sequence shown here is derived from an EMBL/GenBank/DDBJ whole genome shotgun (WGS) entry which is preliminary data.</text>
</comment>
<keyword evidence="5" id="KW-1133">Transmembrane helix</keyword>
<evidence type="ECO:0000256" key="4">
    <source>
        <dbReference type="ARBA" id="ARBA00022692"/>
    </source>
</evidence>
<dbReference type="GO" id="GO:0035269">
    <property type="term" value="P:protein O-linked glycosylation via mannose"/>
    <property type="evidence" value="ECO:0007669"/>
    <property type="project" value="TreeGrafter"/>
</dbReference>
<dbReference type="GO" id="GO:0005783">
    <property type="term" value="C:endoplasmic reticulum"/>
    <property type="evidence" value="ECO:0007669"/>
    <property type="project" value="TreeGrafter"/>
</dbReference>
<gene>
    <name evidence="10" type="ORF">NLI96_g9343</name>
</gene>
<proteinExistence type="predicted"/>